<keyword evidence="1" id="KW-0175">Coiled coil</keyword>
<evidence type="ECO:0000313" key="3">
    <source>
        <dbReference type="Proteomes" id="UP000276776"/>
    </source>
</evidence>
<evidence type="ECO:0000313" key="2">
    <source>
        <dbReference type="EMBL" id="VDM97802.1"/>
    </source>
</evidence>
<organism evidence="2 3">
    <name type="scientific">Thelazia callipaeda</name>
    <name type="common">Oriental eyeworm</name>
    <name type="synonym">Parasitic nematode</name>
    <dbReference type="NCBI Taxonomy" id="103827"/>
    <lineage>
        <taxon>Eukaryota</taxon>
        <taxon>Metazoa</taxon>
        <taxon>Ecdysozoa</taxon>
        <taxon>Nematoda</taxon>
        <taxon>Chromadorea</taxon>
        <taxon>Rhabditida</taxon>
        <taxon>Spirurina</taxon>
        <taxon>Spiruromorpha</taxon>
        <taxon>Thelazioidea</taxon>
        <taxon>Thelaziidae</taxon>
        <taxon>Thelazia</taxon>
    </lineage>
</organism>
<reference evidence="2 3" key="1">
    <citation type="submission" date="2018-11" db="EMBL/GenBank/DDBJ databases">
        <authorList>
            <consortium name="Pathogen Informatics"/>
        </authorList>
    </citation>
    <scope>NUCLEOTIDE SEQUENCE [LARGE SCALE GENOMIC DNA]</scope>
</reference>
<name>A0A3P7KIN8_THECL</name>
<protein>
    <submittedName>
        <fullName evidence="2">Uncharacterized protein</fullName>
    </submittedName>
</protein>
<sequence>MAYSDVEVQNRRLQRELRQKDTIIQELKQKVTFLERRVVELTGEELPVKYDMLVENDSLALPGESIMQTLPQLHSQTLQQPITHNLPALNNNNTTTVAQSAPALPSTFRLSNGQGIKFRRNRQITPKIISRRNDVRFHSNPAIPVTELTVDYPSNELRRSMIIPVSERRKFFETIAEYSSPF</sequence>
<feature type="coiled-coil region" evidence="1">
    <location>
        <begin position="10"/>
        <end position="44"/>
    </location>
</feature>
<keyword evidence="3" id="KW-1185">Reference proteome</keyword>
<gene>
    <name evidence="2" type="ORF">TCLT_LOCUS2055</name>
</gene>
<dbReference type="EMBL" id="UYYF01000347">
    <property type="protein sequence ID" value="VDM97802.1"/>
    <property type="molecule type" value="Genomic_DNA"/>
</dbReference>
<accession>A0A3P7KIN8</accession>
<proteinExistence type="predicted"/>
<dbReference type="OrthoDB" id="9942268at2759"/>
<dbReference type="STRING" id="103827.A0A3P7KIN8"/>
<dbReference type="AlphaFoldDB" id="A0A3P7KIN8"/>
<dbReference type="Proteomes" id="UP000276776">
    <property type="component" value="Unassembled WGS sequence"/>
</dbReference>
<evidence type="ECO:0000256" key="1">
    <source>
        <dbReference type="SAM" id="Coils"/>
    </source>
</evidence>